<dbReference type="InterPro" id="IPR020635">
    <property type="entry name" value="Tyr_kinase_cat_dom"/>
</dbReference>
<feature type="transmembrane region" description="Helical" evidence="10">
    <location>
        <begin position="214"/>
        <end position="236"/>
    </location>
</feature>
<evidence type="ECO:0000313" key="14">
    <source>
        <dbReference type="Proteomes" id="UP000494106"/>
    </source>
</evidence>
<dbReference type="InterPro" id="IPR050122">
    <property type="entry name" value="RTK"/>
</dbReference>
<feature type="compositionally biased region" description="Acidic residues" evidence="9">
    <location>
        <begin position="614"/>
        <end position="634"/>
    </location>
</feature>
<feature type="compositionally biased region" description="Basic and acidic residues" evidence="9">
    <location>
        <begin position="14"/>
        <end position="41"/>
    </location>
</feature>
<dbReference type="GO" id="GO:0010976">
    <property type="term" value="P:positive regulation of neuron projection development"/>
    <property type="evidence" value="ECO:0007669"/>
    <property type="project" value="TreeGrafter"/>
</dbReference>
<dbReference type="PROSITE" id="PS00109">
    <property type="entry name" value="PROTEIN_KINASE_TYR"/>
    <property type="match status" value="1"/>
</dbReference>
<keyword evidence="5 8" id="KW-0067">ATP-binding</keyword>
<dbReference type="PROSITE" id="PS50011">
    <property type="entry name" value="PROTEIN_KINASE_DOM"/>
    <property type="match status" value="1"/>
</dbReference>
<keyword evidence="6" id="KW-0829">Tyrosine-protein kinase</keyword>
<dbReference type="InterPro" id="IPR001245">
    <property type="entry name" value="Ser-Thr/Tyr_kinase_cat_dom"/>
</dbReference>
<dbReference type="PRINTS" id="PR00109">
    <property type="entry name" value="TYRKINASE"/>
</dbReference>
<dbReference type="GO" id="GO:0005886">
    <property type="term" value="C:plasma membrane"/>
    <property type="evidence" value="ECO:0007669"/>
    <property type="project" value="TreeGrafter"/>
</dbReference>
<dbReference type="GO" id="GO:0007169">
    <property type="term" value="P:cell surface receptor protein tyrosine kinase signaling pathway"/>
    <property type="evidence" value="ECO:0007669"/>
    <property type="project" value="TreeGrafter"/>
</dbReference>
<feature type="region of interest" description="Disordered" evidence="9">
    <location>
        <begin position="1"/>
        <end position="51"/>
    </location>
</feature>
<dbReference type="GO" id="GO:0005524">
    <property type="term" value="F:ATP binding"/>
    <property type="evidence" value="ECO:0007669"/>
    <property type="project" value="UniProtKB-UniRule"/>
</dbReference>
<dbReference type="SUPFAM" id="SSF56112">
    <property type="entry name" value="Protein kinase-like (PK-like)"/>
    <property type="match status" value="1"/>
</dbReference>
<dbReference type="GO" id="GO:0051897">
    <property type="term" value="P:positive regulation of phosphatidylinositol 3-kinase/protein kinase B signal transduction"/>
    <property type="evidence" value="ECO:0007669"/>
    <property type="project" value="TreeGrafter"/>
</dbReference>
<keyword evidence="2" id="KW-0808">Transferase</keyword>
<feature type="domain" description="Protein kinase" evidence="11">
    <location>
        <begin position="303"/>
        <end position="569"/>
    </location>
</feature>
<dbReference type="GO" id="GO:0043235">
    <property type="term" value="C:receptor complex"/>
    <property type="evidence" value="ECO:0007669"/>
    <property type="project" value="TreeGrafter"/>
</dbReference>
<accession>A0A8S0ZIU7</accession>
<dbReference type="GO" id="GO:0005030">
    <property type="term" value="F:neurotrophin receptor activity"/>
    <property type="evidence" value="ECO:0007669"/>
    <property type="project" value="TreeGrafter"/>
</dbReference>
<feature type="compositionally biased region" description="Basic residues" evidence="9">
    <location>
        <begin position="1"/>
        <end position="11"/>
    </location>
</feature>
<dbReference type="PANTHER" id="PTHR24416:SF619">
    <property type="entry name" value="TYROSINE-PROTEIN KINASE TRANSMEMBRANE RECEPTOR ROR-LIKE PROTEIN"/>
    <property type="match status" value="1"/>
</dbReference>
<evidence type="ECO:0000256" key="8">
    <source>
        <dbReference type="PROSITE-ProRule" id="PRU10141"/>
    </source>
</evidence>
<comment type="catalytic activity">
    <reaction evidence="7">
        <text>L-tyrosyl-[protein] + ATP = O-phospho-L-tyrosyl-[protein] + ADP + H(+)</text>
        <dbReference type="Rhea" id="RHEA:10596"/>
        <dbReference type="Rhea" id="RHEA-COMP:10136"/>
        <dbReference type="Rhea" id="RHEA-COMP:20101"/>
        <dbReference type="ChEBI" id="CHEBI:15378"/>
        <dbReference type="ChEBI" id="CHEBI:30616"/>
        <dbReference type="ChEBI" id="CHEBI:46858"/>
        <dbReference type="ChEBI" id="CHEBI:61978"/>
        <dbReference type="ChEBI" id="CHEBI:456216"/>
        <dbReference type="EC" id="2.7.10.1"/>
    </reaction>
</comment>
<proteinExistence type="predicted"/>
<comment type="subcellular location">
    <subcellularLocation>
        <location evidence="1">Membrane</location>
        <topology evidence="1">Single-pass membrane protein</topology>
    </subcellularLocation>
</comment>
<feature type="binding site" evidence="8">
    <location>
        <position position="334"/>
    </location>
    <ligand>
        <name>ATP</name>
        <dbReference type="ChEBI" id="CHEBI:30616"/>
    </ligand>
</feature>
<dbReference type="EMBL" id="CADEBC010000540">
    <property type="protein sequence ID" value="CAB3249803.1"/>
    <property type="molecule type" value="Genomic_DNA"/>
</dbReference>
<sequence length="634" mass="69468">MMEHRAKKRNHGPTSDKARGKGRNRDHAAKQKLRVAREEAKPGQTKGPLPSKYLPGACQPDSCGEEAACVPHNDTMHSCWCTSNGMPVTEDLKCPRNTAKYFPGVCQPESCGTEAACVQYNNSMHTCWCTSNGLPVTEDLNCPRSTVPVTLKPIYNVIPPGPSNASAESKYAASPPTAQVSKSLISARGDIYAESTSANGSLIESGVTAGMGTLIIGTVFGAVVLILLVSIAAFYLKKRICRLDGKPKPHVRPGEPLLAERYITNPQYGVYGAGNVVPVTGPGTPGDDDTNKSQVLLLDRNTLTFLEEVGEGCFGKVHKGLLRTATEEQVVAIKVLKESAGRSATEDFVREVSIMSAFRHANILALVGVVYRDDINASPWMVFEYMEWGDLAGVLRGSRGGGRPGPPLDEPALLHVALQIARGMQYLASRRFVHRDLAARNCLVGANLTVKIADFGMSRDVYTCDYYKMAGERPMPVRWMSPESIVYARFTHESDVWSYGVVLWEIYSRGKQPFYGHNNDSATKLILRGILLVPPEDCPRFAFDLMRACWKAEPLERIGFDEICRKLDLAATGDEKAMQIRLPRPPPPPQDSTGYLIPKEQAPVDYLKLSLPMPEEDAEAASDSSEEDDDEEFT</sequence>
<dbReference type="InterPro" id="IPR011009">
    <property type="entry name" value="Kinase-like_dom_sf"/>
</dbReference>
<evidence type="ECO:0000256" key="7">
    <source>
        <dbReference type="ARBA" id="ARBA00051243"/>
    </source>
</evidence>
<evidence type="ECO:0000256" key="4">
    <source>
        <dbReference type="ARBA" id="ARBA00022777"/>
    </source>
</evidence>
<feature type="region of interest" description="Disordered" evidence="9">
    <location>
        <begin position="576"/>
        <end position="634"/>
    </location>
</feature>
<keyword evidence="3 8" id="KW-0547">Nucleotide-binding</keyword>
<dbReference type="EMBL" id="CADEBD010000288">
    <property type="protein sequence ID" value="CAB3231238.1"/>
    <property type="molecule type" value="Genomic_DNA"/>
</dbReference>
<dbReference type="PANTHER" id="PTHR24416">
    <property type="entry name" value="TYROSINE-PROTEIN KINASE RECEPTOR"/>
    <property type="match status" value="1"/>
</dbReference>
<evidence type="ECO:0000259" key="11">
    <source>
        <dbReference type="PROSITE" id="PS50011"/>
    </source>
</evidence>
<dbReference type="Gene3D" id="1.10.510.10">
    <property type="entry name" value="Transferase(Phosphotransferase) domain 1"/>
    <property type="match status" value="1"/>
</dbReference>
<evidence type="ECO:0000313" key="13">
    <source>
        <dbReference type="EMBL" id="CAB3249803.1"/>
    </source>
</evidence>
<dbReference type="GO" id="GO:0030424">
    <property type="term" value="C:axon"/>
    <property type="evidence" value="ECO:0007669"/>
    <property type="project" value="TreeGrafter"/>
</dbReference>
<keyword evidence="14" id="KW-1185">Reference proteome</keyword>
<dbReference type="GO" id="GO:0004714">
    <property type="term" value="F:transmembrane receptor protein tyrosine kinase activity"/>
    <property type="evidence" value="ECO:0007669"/>
    <property type="project" value="UniProtKB-EC"/>
</dbReference>
<keyword evidence="10" id="KW-0472">Membrane</keyword>
<evidence type="ECO:0000256" key="9">
    <source>
        <dbReference type="SAM" id="MobiDB-lite"/>
    </source>
</evidence>
<dbReference type="AlphaFoldDB" id="A0A8S0ZIU7"/>
<keyword evidence="10" id="KW-1133">Transmembrane helix</keyword>
<keyword evidence="10" id="KW-0812">Transmembrane</keyword>
<dbReference type="Proteomes" id="UP000494256">
    <property type="component" value="Unassembled WGS sequence"/>
</dbReference>
<evidence type="ECO:0000256" key="1">
    <source>
        <dbReference type="ARBA" id="ARBA00004167"/>
    </source>
</evidence>
<gene>
    <name evidence="13" type="ORF">APLA_LOCUS12290</name>
    <name evidence="12" type="ORF">APLA_LOCUS5077</name>
</gene>
<evidence type="ECO:0000256" key="2">
    <source>
        <dbReference type="ARBA" id="ARBA00022679"/>
    </source>
</evidence>
<dbReference type="GO" id="GO:0043121">
    <property type="term" value="F:neurotrophin binding"/>
    <property type="evidence" value="ECO:0007669"/>
    <property type="project" value="TreeGrafter"/>
</dbReference>
<dbReference type="Pfam" id="PF07714">
    <property type="entry name" value="PK_Tyr_Ser-Thr"/>
    <property type="match status" value="1"/>
</dbReference>
<dbReference type="GO" id="GO:1990090">
    <property type="term" value="P:cellular response to nerve growth factor stimulus"/>
    <property type="evidence" value="ECO:0007669"/>
    <property type="project" value="TreeGrafter"/>
</dbReference>
<name>A0A8S0ZIU7_ARCPL</name>
<evidence type="ECO:0000256" key="3">
    <source>
        <dbReference type="ARBA" id="ARBA00022741"/>
    </source>
</evidence>
<keyword evidence="4" id="KW-0418">Kinase</keyword>
<comment type="caution">
    <text evidence="12">The sequence shown here is derived from an EMBL/GenBank/DDBJ whole genome shotgun (WGS) entry which is preliminary data.</text>
</comment>
<dbReference type="OrthoDB" id="2431000at2759"/>
<dbReference type="FunFam" id="1.10.510.10:FF:000554">
    <property type="entry name" value="Predicted protein"/>
    <property type="match status" value="1"/>
</dbReference>
<dbReference type="PROSITE" id="PS00107">
    <property type="entry name" value="PROTEIN_KINASE_ATP"/>
    <property type="match status" value="1"/>
</dbReference>
<dbReference type="InterPro" id="IPR008266">
    <property type="entry name" value="Tyr_kinase_AS"/>
</dbReference>
<dbReference type="InterPro" id="IPR017441">
    <property type="entry name" value="Protein_kinase_ATP_BS"/>
</dbReference>
<organism evidence="12 15">
    <name type="scientific">Arctia plantaginis</name>
    <name type="common">Wood tiger moth</name>
    <name type="synonym">Phalaena plantaginis</name>
    <dbReference type="NCBI Taxonomy" id="874455"/>
    <lineage>
        <taxon>Eukaryota</taxon>
        <taxon>Metazoa</taxon>
        <taxon>Ecdysozoa</taxon>
        <taxon>Arthropoda</taxon>
        <taxon>Hexapoda</taxon>
        <taxon>Insecta</taxon>
        <taxon>Pterygota</taxon>
        <taxon>Neoptera</taxon>
        <taxon>Endopterygota</taxon>
        <taxon>Lepidoptera</taxon>
        <taxon>Glossata</taxon>
        <taxon>Ditrysia</taxon>
        <taxon>Noctuoidea</taxon>
        <taxon>Erebidae</taxon>
        <taxon>Arctiinae</taxon>
        <taxon>Arctia</taxon>
    </lineage>
</organism>
<evidence type="ECO:0000313" key="12">
    <source>
        <dbReference type="EMBL" id="CAB3231238.1"/>
    </source>
</evidence>
<evidence type="ECO:0000256" key="6">
    <source>
        <dbReference type="ARBA" id="ARBA00023137"/>
    </source>
</evidence>
<dbReference type="CDD" id="cd00192">
    <property type="entry name" value="PTKc"/>
    <property type="match status" value="1"/>
</dbReference>
<evidence type="ECO:0000256" key="5">
    <source>
        <dbReference type="ARBA" id="ARBA00022840"/>
    </source>
</evidence>
<dbReference type="SMART" id="SM00219">
    <property type="entry name" value="TyrKc"/>
    <property type="match status" value="1"/>
</dbReference>
<dbReference type="Proteomes" id="UP000494106">
    <property type="component" value="Unassembled WGS sequence"/>
</dbReference>
<evidence type="ECO:0000256" key="10">
    <source>
        <dbReference type="SAM" id="Phobius"/>
    </source>
</evidence>
<dbReference type="InterPro" id="IPR000719">
    <property type="entry name" value="Prot_kinase_dom"/>
</dbReference>
<evidence type="ECO:0000313" key="15">
    <source>
        <dbReference type="Proteomes" id="UP000494256"/>
    </source>
</evidence>
<reference evidence="14 15" key="1">
    <citation type="submission" date="2020-04" db="EMBL/GenBank/DDBJ databases">
        <authorList>
            <person name="Wallbank WR R."/>
            <person name="Pardo Diaz C."/>
            <person name="Kozak K."/>
            <person name="Martin S."/>
            <person name="Jiggins C."/>
            <person name="Moest M."/>
            <person name="Warren A I."/>
            <person name="Byers J.R.P. K."/>
            <person name="Montejo-Kovacevich G."/>
            <person name="Yen C E."/>
        </authorList>
    </citation>
    <scope>NUCLEOTIDE SEQUENCE [LARGE SCALE GENOMIC DNA]</scope>
</reference>
<protein>
    <recommendedName>
        <fullName evidence="11">Protein kinase domain-containing protein</fullName>
    </recommendedName>
</protein>